<keyword evidence="4" id="KW-0472">Membrane</keyword>
<comment type="catalytic activity">
    <reaction evidence="2">
        <text>2 GTP = 3',3'-c-di-GMP + 2 diphosphate</text>
        <dbReference type="Rhea" id="RHEA:24898"/>
        <dbReference type="ChEBI" id="CHEBI:33019"/>
        <dbReference type="ChEBI" id="CHEBI:37565"/>
        <dbReference type="ChEBI" id="CHEBI:58805"/>
        <dbReference type="EC" id="2.7.7.65"/>
    </reaction>
</comment>
<dbReference type="PANTHER" id="PTHR45138:SF9">
    <property type="entry name" value="DIGUANYLATE CYCLASE DGCM-RELATED"/>
    <property type="match status" value="1"/>
</dbReference>
<sequence>MLLTNYDDAERFYLQVLSQSEDLELKYKTLVSVVNLYQLKGDFYQAFSYGLQLNDVKYSELPEAVKSSGLMAMALALMDSALYDEAAATLGKADFSEYPDNVRCTALYLQTQIAYRSHIWVRPESQLQDEIRYCYNKQQMLYALLSESALSIYWLSVPQTNKALDVLRNKQSLALSFGYTNLAMIWQATFVNALVQNDELKLASEQAEVLTQLFNKHKETTPLEVATLIYHALVKLNKAAQQPARALDYAEDLFSAYQKTYDKQQSAALAYHAALMQAAQRKQEIDTLSQQANQLQLETALAKAESENQRLYLLVGSVLVLLLAVLVVRSHRVRVKLKERVTYDKLTRVYSRDHFEEVLEAALQQAEKQQQELGFILFDLDHFKSVNDNHGHQTGDWALQQAANAAKECLRKSDAIGRIGGEEFAILLQECNFAQSWALAETVRQAIEALEPEQAGYAFKLTASFGVSSAKNCQYHARKLISDADEALYLAKQAGRNQVMPEEPRELW</sequence>
<dbReference type="EC" id="2.7.7.65" evidence="1"/>
<evidence type="ECO:0000313" key="6">
    <source>
        <dbReference type="EMBL" id="MFC4655062.1"/>
    </source>
</evidence>
<dbReference type="PANTHER" id="PTHR45138">
    <property type="entry name" value="REGULATORY COMPONENTS OF SENSORY TRANSDUCTION SYSTEM"/>
    <property type="match status" value="1"/>
</dbReference>
<dbReference type="GO" id="GO:0052621">
    <property type="term" value="F:diguanylate cyclase activity"/>
    <property type="evidence" value="ECO:0007669"/>
    <property type="project" value="UniProtKB-EC"/>
</dbReference>
<feature type="coiled-coil region" evidence="3">
    <location>
        <begin position="278"/>
        <end position="305"/>
    </location>
</feature>
<name>A0ABV9JLC7_9GAMM</name>
<dbReference type="InterPro" id="IPR050469">
    <property type="entry name" value="Diguanylate_Cyclase"/>
</dbReference>
<keyword evidence="4" id="KW-1133">Transmembrane helix</keyword>
<dbReference type="RefSeq" id="WP_377333338.1">
    <property type="nucleotide sequence ID" value="NZ_JBHSGB010000006.1"/>
</dbReference>
<keyword evidence="6" id="KW-0808">Transferase</keyword>
<dbReference type="SMART" id="SM00267">
    <property type="entry name" value="GGDEF"/>
    <property type="match status" value="1"/>
</dbReference>
<accession>A0ABV9JLC7</accession>
<dbReference type="Gene3D" id="3.30.70.270">
    <property type="match status" value="1"/>
</dbReference>
<feature type="transmembrane region" description="Helical" evidence="4">
    <location>
        <begin position="311"/>
        <end position="328"/>
    </location>
</feature>
<evidence type="ECO:0000256" key="2">
    <source>
        <dbReference type="ARBA" id="ARBA00034247"/>
    </source>
</evidence>
<dbReference type="InterPro" id="IPR000160">
    <property type="entry name" value="GGDEF_dom"/>
</dbReference>
<dbReference type="SUPFAM" id="SSF55073">
    <property type="entry name" value="Nucleotide cyclase"/>
    <property type="match status" value="1"/>
</dbReference>
<keyword evidence="6" id="KW-0548">Nucleotidyltransferase</keyword>
<dbReference type="InterPro" id="IPR029787">
    <property type="entry name" value="Nucleotide_cyclase"/>
</dbReference>
<evidence type="ECO:0000256" key="1">
    <source>
        <dbReference type="ARBA" id="ARBA00012528"/>
    </source>
</evidence>
<dbReference type="PROSITE" id="PS50887">
    <property type="entry name" value="GGDEF"/>
    <property type="match status" value="1"/>
</dbReference>
<keyword evidence="7" id="KW-1185">Reference proteome</keyword>
<evidence type="ECO:0000313" key="7">
    <source>
        <dbReference type="Proteomes" id="UP001595962"/>
    </source>
</evidence>
<reference evidence="7" key="1">
    <citation type="journal article" date="2019" name="Int. J. Syst. Evol. Microbiol.">
        <title>The Global Catalogue of Microorganisms (GCM) 10K type strain sequencing project: providing services to taxonomists for standard genome sequencing and annotation.</title>
        <authorList>
            <consortium name="The Broad Institute Genomics Platform"/>
            <consortium name="The Broad Institute Genome Sequencing Center for Infectious Disease"/>
            <person name="Wu L."/>
            <person name="Ma J."/>
        </authorList>
    </citation>
    <scope>NUCLEOTIDE SEQUENCE [LARGE SCALE GENOMIC DNA]</scope>
    <source>
        <strain evidence="7">DT28</strain>
    </source>
</reference>
<proteinExistence type="predicted"/>
<gene>
    <name evidence="6" type="ORF">ACFO3I_08550</name>
</gene>
<evidence type="ECO:0000256" key="4">
    <source>
        <dbReference type="SAM" id="Phobius"/>
    </source>
</evidence>
<comment type="caution">
    <text evidence="6">The sequence shown here is derived from an EMBL/GenBank/DDBJ whole genome shotgun (WGS) entry which is preliminary data.</text>
</comment>
<organism evidence="6 7">
    <name type="scientific">Rheinheimera marina</name>
    <dbReference type="NCBI Taxonomy" id="1774958"/>
    <lineage>
        <taxon>Bacteria</taxon>
        <taxon>Pseudomonadati</taxon>
        <taxon>Pseudomonadota</taxon>
        <taxon>Gammaproteobacteria</taxon>
        <taxon>Chromatiales</taxon>
        <taxon>Chromatiaceae</taxon>
        <taxon>Rheinheimera</taxon>
    </lineage>
</organism>
<dbReference type="NCBIfam" id="TIGR00254">
    <property type="entry name" value="GGDEF"/>
    <property type="match status" value="1"/>
</dbReference>
<dbReference type="Pfam" id="PF00990">
    <property type="entry name" value="GGDEF"/>
    <property type="match status" value="1"/>
</dbReference>
<keyword evidence="3" id="KW-0175">Coiled coil</keyword>
<evidence type="ECO:0000256" key="3">
    <source>
        <dbReference type="SAM" id="Coils"/>
    </source>
</evidence>
<dbReference type="EMBL" id="JBHSGB010000006">
    <property type="protein sequence ID" value="MFC4655062.1"/>
    <property type="molecule type" value="Genomic_DNA"/>
</dbReference>
<feature type="domain" description="GGDEF" evidence="5">
    <location>
        <begin position="371"/>
        <end position="504"/>
    </location>
</feature>
<keyword evidence="4" id="KW-0812">Transmembrane</keyword>
<dbReference type="Proteomes" id="UP001595962">
    <property type="component" value="Unassembled WGS sequence"/>
</dbReference>
<dbReference type="CDD" id="cd01949">
    <property type="entry name" value="GGDEF"/>
    <property type="match status" value="1"/>
</dbReference>
<evidence type="ECO:0000259" key="5">
    <source>
        <dbReference type="PROSITE" id="PS50887"/>
    </source>
</evidence>
<protein>
    <recommendedName>
        <fullName evidence="1">diguanylate cyclase</fullName>
        <ecNumber evidence="1">2.7.7.65</ecNumber>
    </recommendedName>
</protein>
<dbReference type="InterPro" id="IPR043128">
    <property type="entry name" value="Rev_trsase/Diguanyl_cyclase"/>
</dbReference>